<dbReference type="KEGG" id="pns:A9D12_07270"/>
<evidence type="ECO:0000256" key="1">
    <source>
        <dbReference type="ARBA" id="ARBA00001255"/>
    </source>
</evidence>
<dbReference type="Gene3D" id="3.20.20.70">
    <property type="entry name" value="Aldolase class I"/>
    <property type="match status" value="1"/>
</dbReference>
<dbReference type="Gene3D" id="2.60.40.1180">
    <property type="entry name" value="Golgi alpha-mannosidase II"/>
    <property type="match status" value="1"/>
</dbReference>
<dbReference type="CDD" id="cd14791">
    <property type="entry name" value="GH36"/>
    <property type="match status" value="1"/>
</dbReference>
<dbReference type="PANTHER" id="PTHR43053:SF3">
    <property type="entry name" value="ALPHA-GALACTOSIDASE C-RELATED"/>
    <property type="match status" value="1"/>
</dbReference>
<keyword evidence="8" id="KW-1185">Reference proteome</keyword>
<dbReference type="InterPro" id="IPR017853">
    <property type="entry name" value="GH"/>
</dbReference>
<dbReference type="InterPro" id="IPR031704">
    <property type="entry name" value="Glyco_hydro_36_N"/>
</dbReference>
<dbReference type="InterPro" id="IPR038417">
    <property type="entry name" value="Alpga-gal_N_sf"/>
</dbReference>
<gene>
    <name evidence="7" type="ORF">A9D12_07270</name>
</gene>
<dbReference type="Proteomes" id="UP000078263">
    <property type="component" value="Chromosome"/>
</dbReference>
<proteinExistence type="predicted"/>
<keyword evidence="3" id="KW-0378">Hydrolase</keyword>
<dbReference type="PRINTS" id="PR00743">
    <property type="entry name" value="GLHYDRLASE36"/>
</dbReference>
<dbReference type="STRING" id="1112.A9D12_07270"/>
<protein>
    <recommendedName>
        <fullName evidence="2">alpha-galactosidase</fullName>
        <ecNumber evidence="2">3.2.1.22</ecNumber>
    </recommendedName>
</protein>
<organism evidence="7 8">
    <name type="scientific">Erythrobacter neustonensis</name>
    <dbReference type="NCBI Taxonomy" id="1112"/>
    <lineage>
        <taxon>Bacteria</taxon>
        <taxon>Pseudomonadati</taxon>
        <taxon>Pseudomonadota</taxon>
        <taxon>Alphaproteobacteria</taxon>
        <taxon>Sphingomonadales</taxon>
        <taxon>Erythrobacteraceae</taxon>
        <taxon>Erythrobacter/Porphyrobacter group</taxon>
        <taxon>Erythrobacter</taxon>
    </lineage>
</organism>
<dbReference type="EMBL" id="CP016033">
    <property type="protein sequence ID" value="ANK12777.1"/>
    <property type="molecule type" value="Genomic_DNA"/>
</dbReference>
<dbReference type="InterPro" id="IPR013785">
    <property type="entry name" value="Aldolase_TIM"/>
</dbReference>
<dbReference type="GO" id="GO:0004557">
    <property type="term" value="F:alpha-galactosidase activity"/>
    <property type="evidence" value="ECO:0007669"/>
    <property type="project" value="UniProtKB-EC"/>
</dbReference>
<dbReference type="Pfam" id="PF16874">
    <property type="entry name" value="Glyco_hydro_36C"/>
    <property type="match status" value="1"/>
</dbReference>
<evidence type="ECO:0000256" key="2">
    <source>
        <dbReference type="ARBA" id="ARBA00012755"/>
    </source>
</evidence>
<dbReference type="PANTHER" id="PTHR43053">
    <property type="entry name" value="GLYCOSIDASE FAMILY 31"/>
    <property type="match status" value="1"/>
</dbReference>
<reference evidence="7 8" key="1">
    <citation type="submission" date="2016-05" db="EMBL/GenBank/DDBJ databases">
        <title>Compelete Genome Sequence of Bacteriochlorophyll-Synthesizing Bacterium Porphyrobacter neustonensis DSM 9434.</title>
        <authorList>
            <person name="Shi X.-L."/>
            <person name="Wu Y.-H."/>
            <person name="Cheng H."/>
            <person name="Xu L."/>
            <person name="Zhang X.-Q."/>
            <person name="Wang C.-S."/>
            <person name="Xu X.-W."/>
        </authorList>
    </citation>
    <scope>NUCLEOTIDE SEQUENCE [LARGE SCALE GENOMIC DNA]</scope>
    <source>
        <strain evidence="7 8">DSM 9434</strain>
    </source>
</reference>
<feature type="domain" description="Glycosyl hydrolase family 36 C-terminal" evidence="5">
    <location>
        <begin position="610"/>
        <end position="696"/>
    </location>
</feature>
<name>A0A192D4F6_9SPHN</name>
<dbReference type="InterPro" id="IPR013780">
    <property type="entry name" value="Glyco_hydro_b"/>
</dbReference>
<dbReference type="GO" id="GO:0016052">
    <property type="term" value="P:carbohydrate catabolic process"/>
    <property type="evidence" value="ECO:0007669"/>
    <property type="project" value="InterPro"/>
</dbReference>
<evidence type="ECO:0000259" key="6">
    <source>
        <dbReference type="Pfam" id="PF16875"/>
    </source>
</evidence>
<evidence type="ECO:0000313" key="8">
    <source>
        <dbReference type="Proteomes" id="UP000078263"/>
    </source>
</evidence>
<feature type="domain" description="Glycosyl hydrolase family 36 N-terminal" evidence="6">
    <location>
        <begin position="25"/>
        <end position="231"/>
    </location>
</feature>
<evidence type="ECO:0000313" key="7">
    <source>
        <dbReference type="EMBL" id="ANK12777.1"/>
    </source>
</evidence>
<evidence type="ECO:0000256" key="4">
    <source>
        <dbReference type="ARBA" id="ARBA00023295"/>
    </source>
</evidence>
<comment type="catalytic activity">
    <reaction evidence="1">
        <text>Hydrolysis of terminal, non-reducing alpha-D-galactose residues in alpha-D-galactosides, including galactose oligosaccharides, galactomannans and galactolipids.</text>
        <dbReference type="EC" id="3.2.1.22"/>
    </reaction>
</comment>
<dbReference type="FunFam" id="3.20.20.70:FF:000118">
    <property type="entry name" value="Alpha-galactosidase"/>
    <property type="match status" value="1"/>
</dbReference>
<dbReference type="Gene3D" id="2.70.98.60">
    <property type="entry name" value="alpha-galactosidase from lactobacil brevis"/>
    <property type="match status" value="1"/>
</dbReference>
<accession>A0A192D4F6</accession>
<sequence>MEFVRIDGERLTLVFALEVGGAADCIYLGAALPDGEDLAALAAAGARGRHESQPDVPPVPGLLPERKGGWGGTPAVVLRQSGEAVPTDFRLDTWQAQPGSLALTFTDARLGIALSQGWQIAASDVVEAHATLANQGEHMFEFERLAAPALPLPRRFTRITTLAGRWAGEMREAARDLAPDGFMRSSAAGKPGFGGGNWLILHDSAGDEALGAHLAFSGDHDTRIECDMQGSGDGRAVLQMAAGQPHALARLAPGSVAATPKLVFARAPDRSALAQAFHAYLRGNVLPQRAAWGPRKVHLNSWEALGFKLSEDALMRLAEDAASLGIERFVLDDGWFGGQEQRRRDDRTSLGDWTVSRDVFPNGLAPLIARVHELGMDFGLWVEPEMISPDSDLYRAHPDWCLHVEARDRPTMRGQLALDLSRPEVREYLIERLDALLTENTIAYLKWDHNRDLFPDPGKALWQAIGFYHVVDSLREAHPHVEIESCASGGGRIDFGVLARVNRVWPSDNNDAVERLRITPAWSQFLPLEVLGSHVGPSPNPITGRRLAMDFRAKVAVFGHMGVEADPARMTDKEREILAVHIALYKQWRGVLHSGALHRLSHPDPDITGMMVTHEGKALALAAQTAFSPVFDAAPLRLAGLDPQARYRVTLPEPWPPRAKHYLANRETWAAGLTLSGAALMTHGLALPLTHPETAWIIALEAIA</sequence>
<dbReference type="SUPFAM" id="SSF51445">
    <property type="entry name" value="(Trans)glycosidases"/>
    <property type="match status" value="1"/>
</dbReference>
<evidence type="ECO:0000256" key="3">
    <source>
        <dbReference type="ARBA" id="ARBA00022801"/>
    </source>
</evidence>
<dbReference type="InterPro" id="IPR031705">
    <property type="entry name" value="Glyco_hydro_36_C"/>
</dbReference>
<dbReference type="Pfam" id="PF16875">
    <property type="entry name" value="Glyco_hydro_36N"/>
    <property type="match status" value="1"/>
</dbReference>
<dbReference type="InterPro" id="IPR002252">
    <property type="entry name" value="Glyco_hydro_36"/>
</dbReference>
<dbReference type="RefSeq" id="WP_068350687.1">
    <property type="nucleotide sequence ID" value="NZ_CP016033.1"/>
</dbReference>
<dbReference type="AlphaFoldDB" id="A0A192D4F6"/>
<evidence type="ECO:0000259" key="5">
    <source>
        <dbReference type="Pfam" id="PF16874"/>
    </source>
</evidence>
<dbReference type="InterPro" id="IPR050985">
    <property type="entry name" value="Alpha-glycosidase_related"/>
</dbReference>
<dbReference type="Pfam" id="PF02065">
    <property type="entry name" value="Melibiase"/>
    <property type="match status" value="1"/>
</dbReference>
<dbReference type="EC" id="3.2.1.22" evidence="2"/>
<keyword evidence="4" id="KW-0326">Glycosidase</keyword>